<feature type="domain" description="Protein kinase" evidence="1">
    <location>
        <begin position="13"/>
        <end position="291"/>
    </location>
</feature>
<protein>
    <recommendedName>
        <fullName evidence="1">Protein kinase domain-containing protein</fullName>
    </recommendedName>
</protein>
<proteinExistence type="predicted"/>
<keyword evidence="3" id="KW-1185">Reference proteome</keyword>
<dbReference type="AlphaFoldDB" id="A0AAD5LFK1"/>
<dbReference type="GO" id="GO:0004521">
    <property type="term" value="F:RNA endonuclease activity"/>
    <property type="evidence" value="ECO:0007669"/>
    <property type="project" value="InterPro"/>
</dbReference>
<evidence type="ECO:0000313" key="2">
    <source>
        <dbReference type="EMBL" id="KAI9561050.1"/>
    </source>
</evidence>
<organism evidence="2 3">
    <name type="scientific">Daphnia sinensis</name>
    <dbReference type="NCBI Taxonomy" id="1820382"/>
    <lineage>
        <taxon>Eukaryota</taxon>
        <taxon>Metazoa</taxon>
        <taxon>Ecdysozoa</taxon>
        <taxon>Arthropoda</taxon>
        <taxon>Crustacea</taxon>
        <taxon>Branchiopoda</taxon>
        <taxon>Diplostraca</taxon>
        <taxon>Cladocera</taxon>
        <taxon>Anomopoda</taxon>
        <taxon>Daphniidae</taxon>
        <taxon>Daphnia</taxon>
        <taxon>Daphnia similis group</taxon>
    </lineage>
</organism>
<dbReference type="GO" id="GO:0070059">
    <property type="term" value="P:intrinsic apoptotic signaling pathway in response to endoplasmic reticulum stress"/>
    <property type="evidence" value="ECO:0007669"/>
    <property type="project" value="TreeGrafter"/>
</dbReference>
<dbReference type="GO" id="GO:1990604">
    <property type="term" value="C:IRE1-TRAF2-ASK1 complex"/>
    <property type="evidence" value="ECO:0007669"/>
    <property type="project" value="TreeGrafter"/>
</dbReference>
<dbReference type="PANTHER" id="PTHR13954">
    <property type="entry name" value="IRE1-RELATED"/>
    <property type="match status" value="1"/>
</dbReference>
<dbReference type="Gene3D" id="1.10.510.10">
    <property type="entry name" value="Transferase(Phosphotransferase) domain 1"/>
    <property type="match status" value="1"/>
</dbReference>
<gene>
    <name evidence="2" type="ORF">GHT06_012006</name>
</gene>
<dbReference type="EMBL" id="WJBH02000003">
    <property type="protein sequence ID" value="KAI9561050.1"/>
    <property type="molecule type" value="Genomic_DNA"/>
</dbReference>
<accession>A0AAD5LFK1</accession>
<dbReference type="PROSITE" id="PS00108">
    <property type="entry name" value="PROTEIN_KINASE_ST"/>
    <property type="match status" value="1"/>
</dbReference>
<reference evidence="2 3" key="1">
    <citation type="submission" date="2022-05" db="EMBL/GenBank/DDBJ databases">
        <title>A multi-omics perspective on studying reproductive biology in Daphnia sinensis.</title>
        <authorList>
            <person name="Jia J."/>
        </authorList>
    </citation>
    <scope>NUCLEOTIDE SEQUENCE [LARGE SCALE GENOMIC DNA]</scope>
    <source>
        <strain evidence="2 3">WSL</strain>
    </source>
</reference>
<dbReference type="GO" id="GO:0051082">
    <property type="term" value="F:unfolded protein binding"/>
    <property type="evidence" value="ECO:0007669"/>
    <property type="project" value="TreeGrafter"/>
</dbReference>
<dbReference type="Gene3D" id="3.30.200.20">
    <property type="entry name" value="Phosphorylase Kinase, domain 1"/>
    <property type="match status" value="1"/>
</dbReference>
<dbReference type="InterPro" id="IPR011009">
    <property type="entry name" value="Kinase-like_dom_sf"/>
</dbReference>
<sequence length="299" mass="33606">MEKIISVSDRLSYDDNAILGKGTAGFVFRGSFGDDIPVAVKRVKLASMQKEAVQKREEEMFASLDHPNVIKLYHIEEDLTFKYFALELCAASLDQYFLADRDSRKYKGSLPPDHEVLLQLANGLEYIHSKKLAHRDIKPENVLISLTEPVLVKWSDFGLCKPLSKKEAMAINGIKATHYWTAPEILDLENQHPSSSDPDGLRGRGTVASDIYALGLVFFSFLTNGLHLFGSKNLIIPNIMRGKSVNLSKLGQTHFAHEIISNMTKLKPEDRWALSRVINILRPPENNSRTFHIEDSGSL</sequence>
<dbReference type="InterPro" id="IPR045133">
    <property type="entry name" value="IRE1/2-like"/>
</dbReference>
<dbReference type="PANTHER" id="PTHR13954:SF6">
    <property type="entry name" value="NON-SPECIFIC SERINE_THREONINE PROTEIN KINASE"/>
    <property type="match status" value="1"/>
</dbReference>
<dbReference type="Proteomes" id="UP000820818">
    <property type="component" value="Linkage Group LG3"/>
</dbReference>
<comment type="caution">
    <text evidence="2">The sequence shown here is derived from an EMBL/GenBank/DDBJ whole genome shotgun (WGS) entry which is preliminary data.</text>
</comment>
<dbReference type="GO" id="GO:0004674">
    <property type="term" value="F:protein serine/threonine kinase activity"/>
    <property type="evidence" value="ECO:0007669"/>
    <property type="project" value="InterPro"/>
</dbReference>
<dbReference type="GO" id="GO:0036498">
    <property type="term" value="P:IRE1-mediated unfolded protein response"/>
    <property type="evidence" value="ECO:0007669"/>
    <property type="project" value="TreeGrafter"/>
</dbReference>
<dbReference type="SMART" id="SM00220">
    <property type="entry name" value="S_TKc"/>
    <property type="match status" value="1"/>
</dbReference>
<dbReference type="PROSITE" id="PS50011">
    <property type="entry name" value="PROTEIN_KINASE_DOM"/>
    <property type="match status" value="1"/>
</dbReference>
<name>A0AAD5LFK1_9CRUS</name>
<dbReference type="GO" id="GO:0005524">
    <property type="term" value="F:ATP binding"/>
    <property type="evidence" value="ECO:0007669"/>
    <property type="project" value="InterPro"/>
</dbReference>
<dbReference type="InterPro" id="IPR008271">
    <property type="entry name" value="Ser/Thr_kinase_AS"/>
</dbReference>
<dbReference type="Pfam" id="PF00069">
    <property type="entry name" value="Pkinase"/>
    <property type="match status" value="1"/>
</dbReference>
<evidence type="ECO:0000259" key="1">
    <source>
        <dbReference type="PROSITE" id="PS50011"/>
    </source>
</evidence>
<dbReference type="SUPFAM" id="SSF56112">
    <property type="entry name" value="Protein kinase-like (PK-like)"/>
    <property type="match status" value="1"/>
</dbReference>
<dbReference type="InterPro" id="IPR000719">
    <property type="entry name" value="Prot_kinase_dom"/>
</dbReference>
<evidence type="ECO:0000313" key="3">
    <source>
        <dbReference type="Proteomes" id="UP000820818"/>
    </source>
</evidence>